<dbReference type="PANTHER" id="PTHR43525:SF1">
    <property type="entry name" value="PROTEIN MALY"/>
    <property type="match status" value="1"/>
</dbReference>
<evidence type="ECO:0000313" key="7">
    <source>
        <dbReference type="EMBL" id="SPC39323.1"/>
    </source>
</evidence>
<dbReference type="Gene3D" id="3.40.640.10">
    <property type="entry name" value="Type I PLP-dependent aspartate aminotransferase-like (Major domain)"/>
    <property type="match status" value="1"/>
</dbReference>
<keyword evidence="8" id="KW-1185">Reference proteome</keyword>
<dbReference type="SUPFAM" id="SSF53383">
    <property type="entry name" value="PLP-dependent transferases"/>
    <property type="match status" value="1"/>
</dbReference>
<evidence type="ECO:0000256" key="4">
    <source>
        <dbReference type="ARBA" id="ARBA00023239"/>
    </source>
</evidence>
<dbReference type="RefSeq" id="WP_106482858.1">
    <property type="nucleotide sequence ID" value="NZ_CBCPIL010000021.1"/>
</dbReference>
<dbReference type="Pfam" id="PF00155">
    <property type="entry name" value="Aminotran_1_2"/>
    <property type="match status" value="1"/>
</dbReference>
<comment type="caution">
    <text evidence="7">The sequence shown here is derived from an EMBL/GenBank/DDBJ whole genome shotgun (WGS) entry which is preliminary data.</text>
</comment>
<organism evidence="7 8">
    <name type="scientific">Latilactobacillus fuchuensis</name>
    <dbReference type="NCBI Taxonomy" id="164393"/>
    <lineage>
        <taxon>Bacteria</taxon>
        <taxon>Bacillati</taxon>
        <taxon>Bacillota</taxon>
        <taxon>Bacilli</taxon>
        <taxon>Lactobacillales</taxon>
        <taxon>Lactobacillaceae</taxon>
        <taxon>Latilactobacillus</taxon>
    </lineage>
</organism>
<dbReference type="Gene3D" id="3.90.1150.10">
    <property type="entry name" value="Aspartate Aminotransferase, domain 1"/>
    <property type="match status" value="1"/>
</dbReference>
<dbReference type="GO" id="GO:0047804">
    <property type="term" value="F:cysteine-S-conjugate beta-lyase activity"/>
    <property type="evidence" value="ECO:0007669"/>
    <property type="project" value="UniProtKB-EC"/>
</dbReference>
<gene>
    <name evidence="7" type="ORF">LFUMFP_40007</name>
</gene>
<evidence type="ECO:0000313" key="8">
    <source>
        <dbReference type="Proteomes" id="UP000238739"/>
    </source>
</evidence>
<evidence type="ECO:0000256" key="3">
    <source>
        <dbReference type="ARBA" id="ARBA00022898"/>
    </source>
</evidence>
<feature type="domain" description="Aminotransferase class I/classII large" evidence="6">
    <location>
        <begin position="45"/>
        <end position="388"/>
    </location>
</feature>
<evidence type="ECO:0000256" key="5">
    <source>
        <dbReference type="ARBA" id="ARBA00037974"/>
    </source>
</evidence>
<dbReference type="EMBL" id="OGVC01000034">
    <property type="protein sequence ID" value="SPC39323.1"/>
    <property type="molecule type" value="Genomic_DNA"/>
</dbReference>
<dbReference type="CDD" id="cd00609">
    <property type="entry name" value="AAT_like"/>
    <property type="match status" value="1"/>
</dbReference>
<dbReference type="InterPro" id="IPR051798">
    <property type="entry name" value="Class-II_PLP-Dep_Aminotrans"/>
</dbReference>
<sequence length="399" mass="46003">MSKLYDFDNLSDRHIDSARKWDETIVATKFPNHRKDFIPLWIADMDFKAAPEIRKSLVEMAENGAYGYTYATARWYESVINWYKKRHRINIPKEWLTLGYGTVPNMHVLVQAFLDEEDAILLNTPIYGPFAYAAEHNNRKVIKIPLIKDDRIYNMDMVSIEKAFKEDKPKAIFFCNPHNPSGRIWQMSEMTQLAELCQKYKVLLVSDEVHSEHIISGTFNSALALDEKYLQNLIVLTSPNKAFNLGGLKLSYSIIPNEKIRETLKDQYLKNSITSPNVPGQIAMITAYESCLEWLIQCEDYIRINLEITEEYINQYFNGWELMAMDSSYLPWVDISSSGKSMHEIATRMADDAGVIVGVGDDYVADAEGFLRLNLGTSHVIITEAMERMRKTWATMEKE</sequence>
<name>A0A2N9DXB8_9LACO</name>
<keyword evidence="3" id="KW-0663">Pyridoxal phosphate</keyword>
<proteinExistence type="inferred from homology"/>
<dbReference type="PANTHER" id="PTHR43525">
    <property type="entry name" value="PROTEIN MALY"/>
    <property type="match status" value="1"/>
</dbReference>
<protein>
    <recommendedName>
        <fullName evidence="2">cysteine-S-conjugate beta-lyase</fullName>
        <ecNumber evidence="2">4.4.1.13</ecNumber>
    </recommendedName>
</protein>
<dbReference type="AlphaFoldDB" id="A0A2N9DXB8"/>
<accession>A0A2N9DXB8</accession>
<dbReference type="InterPro" id="IPR004839">
    <property type="entry name" value="Aminotransferase_I/II_large"/>
</dbReference>
<dbReference type="InterPro" id="IPR015421">
    <property type="entry name" value="PyrdxlP-dep_Trfase_major"/>
</dbReference>
<comment type="similarity">
    <text evidence="5">Belongs to the class-II pyridoxal-phosphate-dependent aminotransferase family. MalY/PatB cystathionine beta-lyase subfamily.</text>
</comment>
<dbReference type="Proteomes" id="UP000238739">
    <property type="component" value="Unassembled WGS sequence"/>
</dbReference>
<evidence type="ECO:0000256" key="2">
    <source>
        <dbReference type="ARBA" id="ARBA00012224"/>
    </source>
</evidence>
<keyword evidence="4" id="KW-0456">Lyase</keyword>
<dbReference type="GO" id="GO:0030170">
    <property type="term" value="F:pyridoxal phosphate binding"/>
    <property type="evidence" value="ECO:0007669"/>
    <property type="project" value="InterPro"/>
</dbReference>
<dbReference type="InterPro" id="IPR015422">
    <property type="entry name" value="PyrdxlP-dep_Trfase_small"/>
</dbReference>
<dbReference type="EC" id="4.4.1.13" evidence="2"/>
<evidence type="ECO:0000256" key="1">
    <source>
        <dbReference type="ARBA" id="ARBA00001933"/>
    </source>
</evidence>
<reference evidence="7" key="1">
    <citation type="submission" date="2018-01" db="EMBL/GenBank/DDBJ databases">
        <authorList>
            <person name="Chaillou S."/>
        </authorList>
    </citation>
    <scope>NUCLEOTIDE SEQUENCE [LARGE SCALE GENOMIC DNA]</scope>
    <source>
        <strain evidence="7">MFPC41A2801</strain>
    </source>
</reference>
<dbReference type="InterPro" id="IPR015424">
    <property type="entry name" value="PyrdxlP-dep_Trfase"/>
</dbReference>
<comment type="cofactor">
    <cofactor evidence="1">
        <name>pyridoxal 5'-phosphate</name>
        <dbReference type="ChEBI" id="CHEBI:597326"/>
    </cofactor>
</comment>
<evidence type="ECO:0000259" key="6">
    <source>
        <dbReference type="Pfam" id="PF00155"/>
    </source>
</evidence>